<dbReference type="AlphaFoldDB" id="A0AAD8NR69"/>
<name>A0AAD8NR69_TARER</name>
<keyword evidence="1" id="KW-1133">Transmembrane helix</keyword>
<feature type="transmembrane region" description="Helical" evidence="1">
    <location>
        <begin position="127"/>
        <end position="145"/>
    </location>
</feature>
<accession>A0AAD8NR69</accession>
<dbReference type="Proteomes" id="UP001229421">
    <property type="component" value="Unassembled WGS sequence"/>
</dbReference>
<evidence type="ECO:0000313" key="2">
    <source>
        <dbReference type="EMBL" id="KAK1418202.1"/>
    </source>
</evidence>
<keyword evidence="1" id="KW-0472">Membrane</keyword>
<reference evidence="2" key="1">
    <citation type="journal article" date="2023" name="bioRxiv">
        <title>Improved chromosome-level genome assembly for marigold (Tagetes erecta).</title>
        <authorList>
            <person name="Jiang F."/>
            <person name="Yuan L."/>
            <person name="Wang S."/>
            <person name="Wang H."/>
            <person name="Xu D."/>
            <person name="Wang A."/>
            <person name="Fan W."/>
        </authorList>
    </citation>
    <scope>NUCLEOTIDE SEQUENCE</scope>
    <source>
        <strain evidence="2">WSJ</strain>
        <tissue evidence="2">Leaf</tissue>
    </source>
</reference>
<sequence length="172" mass="19251">MWTSFGVCGRRCRVRGKLELVSSCSRGTHRLQQGGDEDLPRRLARDDFVLPKVVALPYPPPQPPPRHGSSQSPEFSSQQKSTFSSLFPDLFQPTSDNILEKIIFVYHKPPTATTPTVARPHSHHRRLLFILLSLFYFALTLSLFTTQTTTTATPTIVKHPYTPSSSTPSSES</sequence>
<organism evidence="2 3">
    <name type="scientific">Tagetes erecta</name>
    <name type="common">African marigold</name>
    <dbReference type="NCBI Taxonomy" id="13708"/>
    <lineage>
        <taxon>Eukaryota</taxon>
        <taxon>Viridiplantae</taxon>
        <taxon>Streptophyta</taxon>
        <taxon>Embryophyta</taxon>
        <taxon>Tracheophyta</taxon>
        <taxon>Spermatophyta</taxon>
        <taxon>Magnoliopsida</taxon>
        <taxon>eudicotyledons</taxon>
        <taxon>Gunneridae</taxon>
        <taxon>Pentapetalae</taxon>
        <taxon>asterids</taxon>
        <taxon>campanulids</taxon>
        <taxon>Asterales</taxon>
        <taxon>Asteraceae</taxon>
        <taxon>Asteroideae</taxon>
        <taxon>Heliantheae alliance</taxon>
        <taxon>Tageteae</taxon>
        <taxon>Tagetes</taxon>
    </lineage>
</organism>
<evidence type="ECO:0000313" key="3">
    <source>
        <dbReference type="Proteomes" id="UP001229421"/>
    </source>
</evidence>
<protein>
    <submittedName>
        <fullName evidence="2">Uncharacterized protein</fullName>
    </submittedName>
</protein>
<evidence type="ECO:0000256" key="1">
    <source>
        <dbReference type="SAM" id="Phobius"/>
    </source>
</evidence>
<keyword evidence="1" id="KW-0812">Transmembrane</keyword>
<gene>
    <name evidence="2" type="ORF">QVD17_27345</name>
</gene>
<keyword evidence="3" id="KW-1185">Reference proteome</keyword>
<dbReference type="EMBL" id="JAUHHV010000007">
    <property type="protein sequence ID" value="KAK1418202.1"/>
    <property type="molecule type" value="Genomic_DNA"/>
</dbReference>
<comment type="caution">
    <text evidence="2">The sequence shown here is derived from an EMBL/GenBank/DDBJ whole genome shotgun (WGS) entry which is preliminary data.</text>
</comment>
<proteinExistence type="predicted"/>